<name>A0A917AP59_9MICC</name>
<dbReference type="InterPro" id="IPR003870">
    <property type="entry name" value="DUF222"/>
</dbReference>
<evidence type="ECO:0000313" key="3">
    <source>
        <dbReference type="EMBL" id="GGE63063.1"/>
    </source>
</evidence>
<accession>A0A917AP59</accession>
<proteinExistence type="predicted"/>
<gene>
    <name evidence="3" type="ORF">GCM10011401_07680</name>
</gene>
<evidence type="ECO:0000313" key="4">
    <source>
        <dbReference type="Proteomes" id="UP000633136"/>
    </source>
</evidence>
<dbReference type="InterPro" id="IPR003615">
    <property type="entry name" value="HNH_nuc"/>
</dbReference>
<dbReference type="Pfam" id="PF02720">
    <property type="entry name" value="DUF222"/>
    <property type="match status" value="1"/>
</dbReference>
<dbReference type="EMBL" id="BMIS01000002">
    <property type="protein sequence ID" value="GGE63063.1"/>
    <property type="molecule type" value="Genomic_DNA"/>
</dbReference>
<dbReference type="AlphaFoldDB" id="A0A917AP59"/>
<organism evidence="3 4">
    <name type="scientific">Nesterenkonia cremea</name>
    <dbReference type="NCBI Taxonomy" id="1882340"/>
    <lineage>
        <taxon>Bacteria</taxon>
        <taxon>Bacillati</taxon>
        <taxon>Actinomycetota</taxon>
        <taxon>Actinomycetes</taxon>
        <taxon>Micrococcales</taxon>
        <taxon>Micrococcaceae</taxon>
        <taxon>Nesterenkonia</taxon>
    </lineage>
</organism>
<protein>
    <recommendedName>
        <fullName evidence="2">DUF222 domain-containing protein</fullName>
    </recommendedName>
</protein>
<reference evidence="3" key="1">
    <citation type="journal article" date="2014" name="Int. J. Syst. Evol. Microbiol.">
        <title>Complete genome sequence of Corynebacterium casei LMG S-19264T (=DSM 44701T), isolated from a smear-ripened cheese.</title>
        <authorList>
            <consortium name="US DOE Joint Genome Institute (JGI-PGF)"/>
            <person name="Walter F."/>
            <person name="Albersmeier A."/>
            <person name="Kalinowski J."/>
            <person name="Ruckert C."/>
        </authorList>
    </citation>
    <scope>NUCLEOTIDE SEQUENCE</scope>
    <source>
        <strain evidence="3">CGMCC 1.15388</strain>
    </source>
</reference>
<dbReference type="RefSeq" id="WP_188682829.1">
    <property type="nucleotide sequence ID" value="NZ_BMIS01000002.1"/>
</dbReference>
<feature type="region of interest" description="Disordered" evidence="1">
    <location>
        <begin position="391"/>
        <end position="412"/>
    </location>
</feature>
<evidence type="ECO:0000256" key="1">
    <source>
        <dbReference type="SAM" id="MobiDB-lite"/>
    </source>
</evidence>
<reference evidence="3" key="2">
    <citation type="submission" date="2020-09" db="EMBL/GenBank/DDBJ databases">
        <authorList>
            <person name="Sun Q."/>
            <person name="Zhou Y."/>
        </authorList>
    </citation>
    <scope>NUCLEOTIDE SEQUENCE</scope>
    <source>
        <strain evidence="3">CGMCC 1.15388</strain>
    </source>
</reference>
<feature type="domain" description="DUF222" evidence="2">
    <location>
        <begin position="64"/>
        <end position="290"/>
    </location>
</feature>
<keyword evidence="4" id="KW-1185">Reference proteome</keyword>
<sequence>MEETQALIGGERPGHDVDALLASAAALQRQGRRTEAAQISRMLAYQDHREREISGLQLTAPVREDARKAAVRDLALTLRSSERTVTELLAAMRFSRRELPRVWRSFGEGRTDAARVRRIAHAALSLERPENVESLDRAAAEIVEHRTPGGLQAWLNRYLARLDAREHAARCRRAVQERSVRVIHGEDGMSLVQALIPTVAAASIERRLAAAARGQQVDRTLGDDRTLAQREADLFASWLLDGRTEGSPVEAKIAIMIPQATLRGDSEEPAVSADRRWTVPAEQARRLAGAPGAAHEWYEALCGPAEDLGEVPDILAVRYRGRFAPSRLRDAITFRDGTCRASGCMVPAERSDLDHQVPWPVGTTQAANLWALCRRHHRMKTHGFLDPPLSAEEEEVLPRYRTEPRRHPSQAA</sequence>
<dbReference type="CDD" id="cd00085">
    <property type="entry name" value="HNHc"/>
    <property type="match status" value="1"/>
</dbReference>
<dbReference type="Proteomes" id="UP000633136">
    <property type="component" value="Unassembled WGS sequence"/>
</dbReference>
<evidence type="ECO:0000259" key="2">
    <source>
        <dbReference type="Pfam" id="PF02720"/>
    </source>
</evidence>
<comment type="caution">
    <text evidence="3">The sequence shown here is derived from an EMBL/GenBank/DDBJ whole genome shotgun (WGS) entry which is preliminary data.</text>
</comment>
<feature type="compositionally biased region" description="Basic and acidic residues" evidence="1">
    <location>
        <begin position="396"/>
        <end position="406"/>
    </location>
</feature>